<sequence>MDTHRPLPEDSACDTPAARRTAGLLGIAITLLLLVIGLFPVRHLRAAAAIEDCLMAGRTNCNTLMTVAH</sequence>
<keyword evidence="1" id="KW-0472">Membrane</keyword>
<evidence type="ECO:0000256" key="1">
    <source>
        <dbReference type="SAM" id="Phobius"/>
    </source>
</evidence>
<dbReference type="RefSeq" id="WP_204848261.1">
    <property type="nucleotide sequence ID" value="NZ_NHRY01000139.1"/>
</dbReference>
<gene>
    <name evidence="2" type="ORF">CCS01_13470</name>
</gene>
<comment type="caution">
    <text evidence="2">The sequence shown here is derived from an EMBL/GenBank/DDBJ whole genome shotgun (WGS) entry which is preliminary data.</text>
</comment>
<keyword evidence="1" id="KW-1133">Transmembrane helix</keyword>
<evidence type="ECO:0000313" key="2">
    <source>
        <dbReference type="EMBL" id="PPQ33681.1"/>
    </source>
</evidence>
<dbReference type="EMBL" id="NHRY01000139">
    <property type="protein sequence ID" value="PPQ33681.1"/>
    <property type="molecule type" value="Genomic_DNA"/>
</dbReference>
<name>A0A2S6NGE4_RHOGL</name>
<dbReference type="AlphaFoldDB" id="A0A2S6NGE4"/>
<keyword evidence="3" id="KW-1185">Reference proteome</keyword>
<reference evidence="2 3" key="1">
    <citation type="journal article" date="2018" name="Arch. Microbiol.">
        <title>New insights into the metabolic potential of the phototrophic purple bacterium Rhodopila globiformis DSM 161(T) from its draft genome sequence and evidence for a vanadium-dependent nitrogenase.</title>
        <authorList>
            <person name="Imhoff J.F."/>
            <person name="Rahn T."/>
            <person name="Kunzel S."/>
            <person name="Neulinger S.C."/>
        </authorList>
    </citation>
    <scope>NUCLEOTIDE SEQUENCE [LARGE SCALE GENOMIC DNA]</scope>
    <source>
        <strain evidence="2 3">DSM 161</strain>
    </source>
</reference>
<accession>A0A2S6NGE4</accession>
<protein>
    <submittedName>
        <fullName evidence="2">Uncharacterized protein</fullName>
    </submittedName>
</protein>
<proteinExistence type="predicted"/>
<evidence type="ECO:0000313" key="3">
    <source>
        <dbReference type="Proteomes" id="UP000239724"/>
    </source>
</evidence>
<dbReference type="Proteomes" id="UP000239724">
    <property type="component" value="Unassembled WGS sequence"/>
</dbReference>
<keyword evidence="1" id="KW-0812">Transmembrane</keyword>
<organism evidence="2 3">
    <name type="scientific">Rhodopila globiformis</name>
    <name type="common">Rhodopseudomonas globiformis</name>
    <dbReference type="NCBI Taxonomy" id="1071"/>
    <lineage>
        <taxon>Bacteria</taxon>
        <taxon>Pseudomonadati</taxon>
        <taxon>Pseudomonadota</taxon>
        <taxon>Alphaproteobacteria</taxon>
        <taxon>Acetobacterales</taxon>
        <taxon>Acetobacteraceae</taxon>
        <taxon>Rhodopila</taxon>
    </lineage>
</organism>
<feature type="transmembrane region" description="Helical" evidence="1">
    <location>
        <begin position="20"/>
        <end position="41"/>
    </location>
</feature>